<gene>
    <name evidence="1" type="ORF">BDK51DRAFT_42667</name>
</gene>
<protein>
    <submittedName>
        <fullName evidence="1">Uncharacterized protein</fullName>
    </submittedName>
</protein>
<evidence type="ECO:0000313" key="2">
    <source>
        <dbReference type="Proteomes" id="UP000269721"/>
    </source>
</evidence>
<evidence type="ECO:0000313" key="1">
    <source>
        <dbReference type="EMBL" id="RKO87143.1"/>
    </source>
</evidence>
<keyword evidence="2" id="KW-1185">Reference proteome</keyword>
<name>A0A4P9W6X9_9FUNG</name>
<dbReference type="AlphaFoldDB" id="A0A4P9W6X9"/>
<sequence length="332" mass="36170">MDAGLRGDCRTSAKTLRAGYEEAGSEMRFLTLSGFVFVFGITERGGAASALMWRQGDLKAAVERFRRGIAISDSATESYRRTPIMHVPDHSLTGEVIDKYLDDMRINLKGFSYVRPPIHRLHNFTALFRDHYVPLPTAADLLFLRDLLDNSEPPLHRVYCVYTHAHHAAAKSCRLAIALAGSVHAADRLATTILGLSEGVASAKPSSIAPSTFPDRRATCAEHRPGPIASSTVHAARGRHSVRWPAIRPSCRPPRAFAAGDLVRIFGLTSPKHEVLIGTIVELHGPELGGRWRFVHVGSDTILGNAAIIDPDAIVLVVPSNELDQPLQESVA</sequence>
<proteinExistence type="predicted"/>
<dbReference type="EMBL" id="KZ997644">
    <property type="protein sequence ID" value="RKO87143.1"/>
    <property type="molecule type" value="Genomic_DNA"/>
</dbReference>
<organism evidence="1 2">
    <name type="scientific">Blyttiomyces helicus</name>
    <dbReference type="NCBI Taxonomy" id="388810"/>
    <lineage>
        <taxon>Eukaryota</taxon>
        <taxon>Fungi</taxon>
        <taxon>Fungi incertae sedis</taxon>
        <taxon>Chytridiomycota</taxon>
        <taxon>Chytridiomycota incertae sedis</taxon>
        <taxon>Chytridiomycetes</taxon>
        <taxon>Chytridiomycetes incertae sedis</taxon>
        <taxon>Blyttiomyces</taxon>
    </lineage>
</organism>
<accession>A0A4P9W6X9</accession>
<reference evidence="2" key="1">
    <citation type="journal article" date="2018" name="Nat. Microbiol.">
        <title>Leveraging single-cell genomics to expand the fungal tree of life.</title>
        <authorList>
            <person name="Ahrendt S.R."/>
            <person name="Quandt C.A."/>
            <person name="Ciobanu D."/>
            <person name="Clum A."/>
            <person name="Salamov A."/>
            <person name="Andreopoulos B."/>
            <person name="Cheng J.F."/>
            <person name="Woyke T."/>
            <person name="Pelin A."/>
            <person name="Henrissat B."/>
            <person name="Reynolds N.K."/>
            <person name="Benny G.L."/>
            <person name="Smith M.E."/>
            <person name="James T.Y."/>
            <person name="Grigoriev I.V."/>
        </authorList>
    </citation>
    <scope>NUCLEOTIDE SEQUENCE [LARGE SCALE GENOMIC DNA]</scope>
</reference>
<dbReference type="Proteomes" id="UP000269721">
    <property type="component" value="Unassembled WGS sequence"/>
</dbReference>